<reference evidence="3 4" key="1">
    <citation type="submission" date="2014-04" db="EMBL/GenBank/DDBJ databases">
        <authorList>
            <consortium name="DOE Joint Genome Institute"/>
            <person name="Kuo A."/>
            <person name="Kohler A."/>
            <person name="Nagy L.G."/>
            <person name="Floudas D."/>
            <person name="Copeland A."/>
            <person name="Barry K.W."/>
            <person name="Cichocki N."/>
            <person name="Veneault-Fourrey C."/>
            <person name="LaButti K."/>
            <person name="Lindquist E.A."/>
            <person name="Lipzen A."/>
            <person name="Lundell T."/>
            <person name="Morin E."/>
            <person name="Murat C."/>
            <person name="Sun H."/>
            <person name="Tunlid A."/>
            <person name="Henrissat B."/>
            <person name="Grigoriev I.V."/>
            <person name="Hibbett D.S."/>
            <person name="Martin F."/>
            <person name="Nordberg H.P."/>
            <person name="Cantor M.N."/>
            <person name="Hua S.X."/>
        </authorList>
    </citation>
    <scope>NUCLEOTIDE SEQUENCE [LARGE SCALE GENOMIC DNA]</scope>
    <source>
        <strain evidence="3 4">LaAM-08-1</strain>
    </source>
</reference>
<evidence type="ECO:0000259" key="2">
    <source>
        <dbReference type="PROSITE" id="PS50011"/>
    </source>
</evidence>
<dbReference type="EMBL" id="KN838673">
    <property type="protein sequence ID" value="KIJ98275.1"/>
    <property type="molecule type" value="Genomic_DNA"/>
</dbReference>
<dbReference type="OrthoDB" id="2523927at2759"/>
<dbReference type="Proteomes" id="UP000054477">
    <property type="component" value="Unassembled WGS sequence"/>
</dbReference>
<evidence type="ECO:0000313" key="4">
    <source>
        <dbReference type="Proteomes" id="UP000054477"/>
    </source>
</evidence>
<dbReference type="GO" id="GO:0005524">
    <property type="term" value="F:ATP binding"/>
    <property type="evidence" value="ECO:0007669"/>
    <property type="project" value="InterPro"/>
</dbReference>
<gene>
    <name evidence="3" type="ORF">K443DRAFT_9315</name>
</gene>
<dbReference type="InterPro" id="IPR052396">
    <property type="entry name" value="Meiotic_Drive_Suppr_Kinase"/>
</dbReference>
<dbReference type="Gene3D" id="1.10.510.10">
    <property type="entry name" value="Transferase(Phosphotransferase) domain 1"/>
    <property type="match status" value="1"/>
</dbReference>
<dbReference type="PROSITE" id="PS50011">
    <property type="entry name" value="PROTEIN_KINASE_DOM"/>
    <property type="match status" value="1"/>
</dbReference>
<dbReference type="InterPro" id="IPR011009">
    <property type="entry name" value="Kinase-like_dom_sf"/>
</dbReference>
<reference evidence="4" key="2">
    <citation type="submission" date="2015-01" db="EMBL/GenBank/DDBJ databases">
        <title>Evolutionary Origins and Diversification of the Mycorrhizal Mutualists.</title>
        <authorList>
            <consortium name="DOE Joint Genome Institute"/>
            <consortium name="Mycorrhizal Genomics Consortium"/>
            <person name="Kohler A."/>
            <person name="Kuo A."/>
            <person name="Nagy L.G."/>
            <person name="Floudas D."/>
            <person name="Copeland A."/>
            <person name="Barry K.W."/>
            <person name="Cichocki N."/>
            <person name="Veneault-Fourrey C."/>
            <person name="LaButti K."/>
            <person name="Lindquist E.A."/>
            <person name="Lipzen A."/>
            <person name="Lundell T."/>
            <person name="Morin E."/>
            <person name="Murat C."/>
            <person name="Riley R."/>
            <person name="Ohm R."/>
            <person name="Sun H."/>
            <person name="Tunlid A."/>
            <person name="Henrissat B."/>
            <person name="Grigoriev I.V."/>
            <person name="Hibbett D.S."/>
            <person name="Martin F."/>
        </authorList>
    </citation>
    <scope>NUCLEOTIDE SEQUENCE [LARGE SCALE GENOMIC DNA]</scope>
    <source>
        <strain evidence="4">LaAM-08-1</strain>
    </source>
</reference>
<organism evidence="3 4">
    <name type="scientific">Laccaria amethystina LaAM-08-1</name>
    <dbReference type="NCBI Taxonomy" id="1095629"/>
    <lineage>
        <taxon>Eukaryota</taxon>
        <taxon>Fungi</taxon>
        <taxon>Dikarya</taxon>
        <taxon>Basidiomycota</taxon>
        <taxon>Agaricomycotina</taxon>
        <taxon>Agaricomycetes</taxon>
        <taxon>Agaricomycetidae</taxon>
        <taxon>Agaricales</taxon>
        <taxon>Agaricineae</taxon>
        <taxon>Hydnangiaceae</taxon>
        <taxon>Laccaria</taxon>
    </lineage>
</organism>
<dbReference type="HOGENOM" id="CLU_004236_1_0_1"/>
<accession>A0A0C9WZH9</accession>
<evidence type="ECO:0000256" key="1">
    <source>
        <dbReference type="SAM" id="MobiDB-lite"/>
    </source>
</evidence>
<feature type="compositionally biased region" description="Polar residues" evidence="1">
    <location>
        <begin position="764"/>
        <end position="775"/>
    </location>
</feature>
<feature type="compositionally biased region" description="Low complexity" evidence="1">
    <location>
        <begin position="328"/>
        <end position="340"/>
    </location>
</feature>
<evidence type="ECO:0000313" key="3">
    <source>
        <dbReference type="EMBL" id="KIJ98275.1"/>
    </source>
</evidence>
<feature type="region of interest" description="Disordered" evidence="1">
    <location>
        <begin position="740"/>
        <end position="775"/>
    </location>
</feature>
<keyword evidence="4" id="KW-1185">Reference proteome</keyword>
<feature type="region of interest" description="Disordered" evidence="1">
    <location>
        <begin position="442"/>
        <end position="513"/>
    </location>
</feature>
<proteinExistence type="predicted"/>
<feature type="compositionally biased region" description="Acidic residues" evidence="1">
    <location>
        <begin position="50"/>
        <end position="61"/>
    </location>
</feature>
<feature type="compositionally biased region" description="Basic and acidic residues" evidence="1">
    <location>
        <begin position="442"/>
        <end position="473"/>
    </location>
</feature>
<dbReference type="GO" id="GO:0004672">
    <property type="term" value="F:protein kinase activity"/>
    <property type="evidence" value="ECO:0007669"/>
    <property type="project" value="InterPro"/>
</dbReference>
<feature type="region of interest" description="Disordered" evidence="1">
    <location>
        <begin position="327"/>
        <end position="363"/>
    </location>
</feature>
<dbReference type="SUPFAM" id="SSF56112">
    <property type="entry name" value="Protein kinase-like (PK-like)"/>
    <property type="match status" value="1"/>
</dbReference>
<dbReference type="STRING" id="1095629.A0A0C9WZH9"/>
<name>A0A0C9WZH9_9AGAR</name>
<dbReference type="Gene3D" id="3.30.200.20">
    <property type="entry name" value="Phosphorylase Kinase, domain 1"/>
    <property type="match status" value="1"/>
</dbReference>
<feature type="domain" description="Protein kinase" evidence="2">
    <location>
        <begin position="580"/>
        <end position="775"/>
    </location>
</feature>
<feature type="compositionally biased region" description="Acidic residues" evidence="1">
    <location>
        <begin position="12"/>
        <end position="31"/>
    </location>
</feature>
<dbReference type="AlphaFoldDB" id="A0A0C9WZH9"/>
<dbReference type="Pfam" id="PF00069">
    <property type="entry name" value="Pkinase"/>
    <property type="match status" value="1"/>
</dbReference>
<sequence>MNAVEEPSLEFSLEEDASLDDGDALDEDASGDDAPGKVAEGVTAASEKDATDEDALDEDASDGGTSGDDVPGKVAEGEAQFQKILDYNYPEEFKKSMEKVTSWTRRHYYTPPSLPSPLTFQDRHVDPGIILKHVKLMPSMLHDLSANHGAEMKKFRAKGHRLVGGILMPGYSCRLPGYSRQVSRCYRRNLGDFCSAIASRCTVHPSISGSILQMHQKPYKNDEDEDRYHTEGSLMLTSIDAKLAKSLDKNLALMLQKQVDSNTTLALWQIFSMSGIAEDMLKAIDTCSDPFPWESPRVTGHMPANCRNVRLHPDANDMPWFMSSSFIESPSTEPSEAPSTIHPDDGHLVSLPEPKSDERRASGTNVNSFLQHAWARASYYDSTFIILTCGTLERICIRHRASQTLYVSELIDTAGCKDLTYGKIHLGLHLAIMQDALARMRQSEVDRTPKRKESEERSEDVKRQKVSPTERQKKPAVTDVKDVSAETNKAESTADYPKPIEEATSPVPEENLDVSPDEEIDKKAGSRNLFLVHLNFGIQRSPAPASFIRIGKSFAPDIVPSSHGFNELADGYSPTEYATIKLHKRLGSGAVGVVYKGTLELKDAVDGETLSKPIVVKLAFSTWQKNRMRKEYAVYSHLATKEGIEGVVRVHGFFKDAENEYLALVLNDAGMSLREREFMRTNAPGSPLKTTAEERDAYARILTSLHNARVHHRDIRGFNLMINPDGKVFFIDFDRAKLNPSKRQQKSEHSRLDRLLLGARETAGRSTGSSDYDSD</sequence>
<feature type="region of interest" description="Disordered" evidence="1">
    <location>
        <begin position="1"/>
        <end position="74"/>
    </location>
</feature>
<dbReference type="PANTHER" id="PTHR37171">
    <property type="entry name" value="SERINE/THREONINE-PROTEIN KINASE YRZF-RELATED"/>
    <property type="match status" value="1"/>
</dbReference>
<dbReference type="PANTHER" id="PTHR37171:SF1">
    <property type="entry name" value="SERINE_THREONINE-PROTEIN KINASE YRZF-RELATED"/>
    <property type="match status" value="1"/>
</dbReference>
<protein>
    <recommendedName>
        <fullName evidence="2">Protein kinase domain-containing protein</fullName>
    </recommendedName>
</protein>
<dbReference type="InterPro" id="IPR000719">
    <property type="entry name" value="Prot_kinase_dom"/>
</dbReference>
<feature type="compositionally biased region" description="Basic and acidic residues" evidence="1">
    <location>
        <begin position="745"/>
        <end position="754"/>
    </location>
</feature>